<comment type="catalytic activity">
    <reaction evidence="2">
        <text>UDP-N-acetyl-alpha-D-muramoyl-L-alanyl-D-glutamate + meso-2,6-diaminopimelate + ATP = UDP-N-acetyl-alpha-D-muramoyl-L-alanyl-gamma-D-glutamyl-meso-2,6-diaminopimelate + ADP + phosphate + H(+)</text>
        <dbReference type="Rhea" id="RHEA:23676"/>
        <dbReference type="ChEBI" id="CHEBI:15378"/>
        <dbReference type="ChEBI" id="CHEBI:30616"/>
        <dbReference type="ChEBI" id="CHEBI:43474"/>
        <dbReference type="ChEBI" id="CHEBI:57791"/>
        <dbReference type="ChEBI" id="CHEBI:83900"/>
        <dbReference type="ChEBI" id="CHEBI:83905"/>
        <dbReference type="ChEBI" id="CHEBI:456216"/>
        <dbReference type="EC" id="6.3.2.13"/>
    </reaction>
</comment>
<dbReference type="SUPFAM" id="SSF53244">
    <property type="entry name" value="MurD-like peptide ligases, peptide-binding domain"/>
    <property type="match status" value="1"/>
</dbReference>
<keyword evidence="2" id="KW-0460">Magnesium</keyword>
<dbReference type="InterPro" id="IPR013221">
    <property type="entry name" value="Mur_ligase_cen"/>
</dbReference>
<comment type="PTM">
    <text evidence="2">Carboxylation is probably crucial for Mg(2+) binding and, consequently, for the gamma-phosphate positioning of ATP.</text>
</comment>
<dbReference type="GO" id="GO:0000287">
    <property type="term" value="F:magnesium ion binding"/>
    <property type="evidence" value="ECO:0007669"/>
    <property type="project" value="UniProtKB-UniRule"/>
</dbReference>
<comment type="pathway">
    <text evidence="2 3">Cell wall biogenesis; peptidoglycan biosynthesis.</text>
</comment>
<feature type="short sequence motif" description="Meso-diaminopimelate recognition motif" evidence="2">
    <location>
        <begin position="436"/>
        <end position="439"/>
    </location>
</feature>
<dbReference type="GO" id="GO:0009252">
    <property type="term" value="P:peptidoglycan biosynthetic process"/>
    <property type="evidence" value="ECO:0007669"/>
    <property type="project" value="UniProtKB-UniRule"/>
</dbReference>
<comment type="caution">
    <text evidence="6">The sequence shown here is derived from an EMBL/GenBank/DDBJ whole genome shotgun (WGS) entry which is preliminary data.</text>
</comment>
<dbReference type="SUPFAM" id="SSF53623">
    <property type="entry name" value="MurD-like peptide ligases, catalytic domain"/>
    <property type="match status" value="1"/>
</dbReference>
<keyword evidence="7" id="KW-1185">Reference proteome</keyword>
<comment type="subcellular location">
    <subcellularLocation>
        <location evidence="2 3">Cytoplasm</location>
    </subcellularLocation>
</comment>
<dbReference type="GO" id="GO:0071555">
    <property type="term" value="P:cell wall organization"/>
    <property type="evidence" value="ECO:0007669"/>
    <property type="project" value="UniProtKB-KW"/>
</dbReference>
<keyword evidence="2 3" id="KW-0131">Cell cycle</keyword>
<evidence type="ECO:0000256" key="1">
    <source>
        <dbReference type="ARBA" id="ARBA00005898"/>
    </source>
</evidence>
<keyword evidence="2" id="KW-0547">Nucleotide-binding</keyword>
<feature type="binding site" evidence="2">
    <location>
        <begin position="436"/>
        <end position="439"/>
    </location>
    <ligand>
        <name>meso-2,6-diaminopimelate</name>
        <dbReference type="ChEBI" id="CHEBI:57791"/>
    </ligand>
</feature>
<feature type="binding site" evidence="2">
    <location>
        <position position="46"/>
    </location>
    <ligand>
        <name>UDP-N-acetyl-alpha-D-muramoyl-L-alanyl-D-glutamate</name>
        <dbReference type="ChEBI" id="CHEBI:83900"/>
    </ligand>
</feature>
<evidence type="ECO:0000313" key="6">
    <source>
        <dbReference type="EMBL" id="OAU95661.1"/>
    </source>
</evidence>
<sequence>MTPISFREVIQKAVATPHTVTAELGLTVLESLFAPILECQFNQFCLDSRKISADDGFMLLKSSSQDAQAALTNANRYLLSVKDSAAFVISELDLGVLDLEGVQIPVISVPNIRTCLGDLIAARLQLHHAVALPKVIAVTGTNGKTTVSQLIAQLCQASGIDSAVMGTAGNGRLGQLVQSANTTGDVLLVHQFIHQMAQAGVQVIALEASSHGLDQYRLQGVPIIGAIYTNLSRDHLDYHPDMASYRDAKAKLFDQSLFPTLRFGVVNLDDETALFDYETADFQMIGYSQQKPNADFYAKAVRPSLEGVEIEVQTPQGQMTVISPLLGLFNVDNLLASMAAFAALNPAKLADLPTLITKLQGARGRMQRAPSQTGSFIVDYAHTPDALKQVLSSLRRHCTGRLIAVFGCGGDRDRGKRPQMTQAGLAYADQVILTADNPRSESSSAILADMQKGLSCEDHYKIIIEPDRKNAIELAVKTAGKTDIVVIAGKGHETYQEIQGVRYDFDDLAVLGEFLQKYQK</sequence>
<dbReference type="PATRIC" id="fig|480.237.peg.1084"/>
<dbReference type="Pfam" id="PF02875">
    <property type="entry name" value="Mur_ligase_C"/>
    <property type="match status" value="1"/>
</dbReference>
<dbReference type="UniPathway" id="UPA00219"/>
<feature type="binding site" evidence="2">
    <location>
        <position position="489"/>
    </location>
    <ligand>
        <name>meso-2,6-diaminopimelate</name>
        <dbReference type="ChEBI" id="CHEBI:57791"/>
    </ligand>
</feature>
<keyword evidence="2 6" id="KW-0436">Ligase</keyword>
<evidence type="ECO:0000256" key="3">
    <source>
        <dbReference type="RuleBase" id="RU004135"/>
    </source>
</evidence>
<dbReference type="AlphaFoldDB" id="A0A198UGY1"/>
<dbReference type="HAMAP" id="MF_00208">
    <property type="entry name" value="MurE"/>
    <property type="match status" value="1"/>
</dbReference>
<dbReference type="PANTHER" id="PTHR23135">
    <property type="entry name" value="MUR LIGASE FAMILY MEMBER"/>
    <property type="match status" value="1"/>
</dbReference>
<dbReference type="InterPro" id="IPR005761">
    <property type="entry name" value="UDP-N-AcMur-Glu-dNH2Pim_ligase"/>
</dbReference>
<dbReference type="Gene3D" id="3.90.190.20">
    <property type="entry name" value="Mur ligase, C-terminal domain"/>
    <property type="match status" value="1"/>
</dbReference>
<feature type="binding site" evidence="2">
    <location>
        <begin position="182"/>
        <end position="183"/>
    </location>
    <ligand>
        <name>UDP-N-acetyl-alpha-D-muramoyl-L-alanyl-D-glutamate</name>
        <dbReference type="ChEBI" id="CHEBI:83900"/>
    </ligand>
</feature>
<dbReference type="NCBIfam" id="TIGR01085">
    <property type="entry name" value="murE"/>
    <property type="match status" value="1"/>
</dbReference>
<dbReference type="Gene3D" id="3.40.1390.10">
    <property type="entry name" value="MurE/MurF, N-terminal domain"/>
    <property type="match status" value="1"/>
</dbReference>
<dbReference type="EC" id="6.3.2.13" evidence="2"/>
<evidence type="ECO:0000313" key="7">
    <source>
        <dbReference type="Proteomes" id="UP000078228"/>
    </source>
</evidence>
<feature type="modified residue" description="N6-carboxylysine" evidence="2">
    <location>
        <position position="249"/>
    </location>
</feature>
<feature type="binding site" evidence="2">
    <location>
        <position position="217"/>
    </location>
    <ligand>
        <name>UDP-N-acetyl-alpha-D-muramoyl-L-alanyl-D-glutamate</name>
        <dbReference type="ChEBI" id="CHEBI:83900"/>
    </ligand>
</feature>
<evidence type="ECO:0000259" key="4">
    <source>
        <dbReference type="Pfam" id="PF02875"/>
    </source>
</evidence>
<feature type="binding site" evidence="2">
    <location>
        <position position="48"/>
    </location>
    <ligand>
        <name>UDP-N-acetyl-alpha-D-muramoyl-L-alanyl-D-glutamate</name>
        <dbReference type="ChEBI" id="CHEBI:83900"/>
    </ligand>
</feature>
<dbReference type="GO" id="GO:0051301">
    <property type="term" value="P:cell division"/>
    <property type="evidence" value="ECO:0007669"/>
    <property type="project" value="UniProtKB-KW"/>
</dbReference>
<organism evidence="6 7">
    <name type="scientific">Moraxella catarrhalis</name>
    <name type="common">Branhamella catarrhalis</name>
    <dbReference type="NCBI Taxonomy" id="480"/>
    <lineage>
        <taxon>Bacteria</taxon>
        <taxon>Pseudomonadati</taxon>
        <taxon>Pseudomonadota</taxon>
        <taxon>Gammaproteobacteria</taxon>
        <taxon>Moraxellales</taxon>
        <taxon>Moraxellaceae</taxon>
        <taxon>Moraxella</taxon>
    </lineage>
</organism>
<dbReference type="Gene3D" id="3.40.1190.10">
    <property type="entry name" value="Mur-like, catalytic domain"/>
    <property type="match status" value="1"/>
</dbReference>
<proteinExistence type="inferred from homology"/>
<feature type="domain" description="Mur ligase central" evidence="5">
    <location>
        <begin position="138"/>
        <end position="340"/>
    </location>
</feature>
<dbReference type="eggNOG" id="COG0769">
    <property type="taxonomic scope" value="Bacteria"/>
</dbReference>
<dbReference type="GO" id="GO:0005737">
    <property type="term" value="C:cytoplasm"/>
    <property type="evidence" value="ECO:0007669"/>
    <property type="project" value="UniProtKB-SubCell"/>
</dbReference>
<dbReference type="EMBL" id="LXHC01000022">
    <property type="protein sequence ID" value="OAU95661.1"/>
    <property type="molecule type" value="Genomic_DNA"/>
</dbReference>
<name>A0A198UGY1_MORCA</name>
<feature type="binding site" evidence="2">
    <location>
        <position position="412"/>
    </location>
    <ligand>
        <name>meso-2,6-diaminopimelate</name>
        <dbReference type="ChEBI" id="CHEBI:57791"/>
    </ligand>
</feature>
<keyword evidence="2 3" id="KW-0133">Cell shape</keyword>
<keyword evidence="2 3" id="KW-0961">Cell wall biogenesis/degradation</keyword>
<comment type="caution">
    <text evidence="2">Lacks conserved residue(s) required for the propagation of feature annotation.</text>
</comment>
<evidence type="ECO:0000259" key="5">
    <source>
        <dbReference type="Pfam" id="PF08245"/>
    </source>
</evidence>
<comment type="cofactor">
    <cofactor evidence="2">
        <name>Mg(2+)</name>
        <dbReference type="ChEBI" id="CHEBI:18420"/>
    </cofactor>
</comment>
<feature type="binding site" evidence="2">
    <location>
        <position position="181"/>
    </location>
    <ligand>
        <name>UDP-N-acetyl-alpha-D-muramoyl-L-alanyl-D-glutamate</name>
        <dbReference type="ChEBI" id="CHEBI:83900"/>
    </ligand>
</feature>
<dbReference type="GO" id="GO:0008765">
    <property type="term" value="F:UDP-N-acetylmuramoylalanyl-D-glutamate-2,6-diaminopimelate ligase activity"/>
    <property type="evidence" value="ECO:0007669"/>
    <property type="project" value="UniProtKB-UniRule"/>
</dbReference>
<keyword evidence="2" id="KW-0963">Cytoplasm</keyword>
<gene>
    <name evidence="2" type="primary">murE</name>
    <name evidence="6" type="ORF">AO384_1267</name>
</gene>
<dbReference type="GO" id="GO:0008360">
    <property type="term" value="P:regulation of cell shape"/>
    <property type="evidence" value="ECO:0007669"/>
    <property type="project" value="UniProtKB-KW"/>
</dbReference>
<accession>A0A198UGY1</accession>
<dbReference type="InterPro" id="IPR004101">
    <property type="entry name" value="Mur_ligase_C"/>
</dbReference>
<dbReference type="GO" id="GO:0005524">
    <property type="term" value="F:ATP binding"/>
    <property type="evidence" value="ECO:0007669"/>
    <property type="project" value="UniProtKB-UniRule"/>
</dbReference>
<feature type="binding site" evidence="2">
    <location>
        <position position="215"/>
    </location>
    <ligand>
        <name>UDP-N-acetyl-alpha-D-muramoyl-L-alanyl-D-glutamate</name>
        <dbReference type="ChEBI" id="CHEBI:83900"/>
    </ligand>
</feature>
<reference evidence="6 7" key="1">
    <citation type="journal article" date="2016" name="Genome Biol. Evol.">
        <title>Comparative Genomic Analyses of the Moraxella catarrhalis Serosensitive and Seroresistant Lineages Demonstrate Their Independent Evolution.</title>
        <authorList>
            <person name="Earl J.P."/>
            <person name="de Vries S.P."/>
            <person name="Ahmed A."/>
            <person name="Powell E."/>
            <person name="Schultz M.P."/>
            <person name="Hermans P.W."/>
            <person name="Hill D.J."/>
            <person name="Zhou Z."/>
            <person name="Constantinidou C.I."/>
            <person name="Hu F.Z."/>
            <person name="Bootsma H.J."/>
            <person name="Ehrlich G.D."/>
        </authorList>
    </citation>
    <scope>NUCLEOTIDE SEQUENCE [LARGE SCALE GENOMIC DNA]</scope>
    <source>
        <strain evidence="6 7">Z7542</strain>
    </source>
</reference>
<protein>
    <recommendedName>
        <fullName evidence="2">UDP-N-acetylmuramoyl-L-alanyl-D-glutamate--2,6-diaminopimelate ligase</fullName>
        <ecNumber evidence="2">6.3.2.13</ecNumber>
    </recommendedName>
    <alternativeName>
        <fullName evidence="2">Meso-A2pm-adding enzyme</fullName>
    </alternativeName>
    <alternativeName>
        <fullName evidence="2">Meso-diaminopimelate-adding enzyme</fullName>
    </alternativeName>
    <alternativeName>
        <fullName evidence="2">UDP-MurNAc-L-Ala-D-Glu:meso-diaminopimelate ligase</fullName>
    </alternativeName>
    <alternativeName>
        <fullName evidence="2">UDP-MurNAc-tripeptide synthetase</fullName>
    </alternativeName>
    <alternativeName>
        <fullName evidence="2">UDP-N-acetylmuramyl-tripeptide synthetase</fullName>
    </alternativeName>
</protein>
<dbReference type="Pfam" id="PF08245">
    <property type="entry name" value="Mur_ligase_M"/>
    <property type="match status" value="1"/>
</dbReference>
<dbReference type="NCBIfam" id="NF001126">
    <property type="entry name" value="PRK00139.1-4"/>
    <property type="match status" value="1"/>
</dbReference>
<dbReference type="OrthoDB" id="9800958at2"/>
<feature type="domain" description="Mur ligase C-terminal" evidence="4">
    <location>
        <begin position="364"/>
        <end position="491"/>
    </location>
</feature>
<evidence type="ECO:0000256" key="2">
    <source>
        <dbReference type="HAMAP-Rule" id="MF_00208"/>
    </source>
</evidence>
<comment type="similarity">
    <text evidence="1 2">Belongs to the MurCDEF family. MurE subfamily.</text>
</comment>
<dbReference type="PANTHER" id="PTHR23135:SF4">
    <property type="entry name" value="UDP-N-ACETYLMURAMOYL-L-ALANYL-D-GLUTAMATE--2,6-DIAMINOPIMELATE LIGASE MURE HOMOLOG, CHLOROPLASTIC"/>
    <property type="match status" value="1"/>
</dbReference>
<dbReference type="InterPro" id="IPR036565">
    <property type="entry name" value="Mur-like_cat_sf"/>
</dbReference>
<keyword evidence="2" id="KW-0067">ATP-binding</keyword>
<dbReference type="InterPro" id="IPR036615">
    <property type="entry name" value="Mur_ligase_C_dom_sf"/>
</dbReference>
<comment type="function">
    <text evidence="2">Catalyzes the addition of meso-diaminopimelic acid to the nucleotide precursor UDP-N-acetylmuramoyl-L-alanyl-D-glutamate (UMAG) in the biosynthesis of bacterial cell-wall peptidoglycan.</text>
</comment>
<keyword evidence="2 3" id="KW-0573">Peptidoglycan synthesis</keyword>
<feature type="binding site" evidence="2">
    <location>
        <position position="209"/>
    </location>
    <ligand>
        <name>UDP-N-acetyl-alpha-D-muramoyl-L-alanyl-D-glutamate</name>
        <dbReference type="ChEBI" id="CHEBI:83900"/>
    </ligand>
</feature>
<keyword evidence="2 3" id="KW-0132">Cell division</keyword>
<feature type="binding site" evidence="2">
    <location>
        <position position="493"/>
    </location>
    <ligand>
        <name>meso-2,6-diaminopimelate</name>
        <dbReference type="ChEBI" id="CHEBI:57791"/>
    </ligand>
</feature>
<dbReference type="RefSeq" id="WP_064611045.1">
    <property type="nucleotide sequence ID" value="NZ_LXHB01000078.1"/>
</dbReference>
<feature type="binding site" evidence="2">
    <location>
        <begin position="140"/>
        <end position="146"/>
    </location>
    <ligand>
        <name>ATP</name>
        <dbReference type="ChEBI" id="CHEBI:30616"/>
    </ligand>
</feature>
<dbReference type="Proteomes" id="UP000078228">
    <property type="component" value="Unassembled WGS sequence"/>
</dbReference>